<keyword evidence="6" id="KW-0808">Transferase</keyword>
<organism evidence="6 7">
    <name type="scientific">Actinomycetospora termitidis</name>
    <dbReference type="NCBI Taxonomy" id="3053470"/>
    <lineage>
        <taxon>Bacteria</taxon>
        <taxon>Bacillati</taxon>
        <taxon>Actinomycetota</taxon>
        <taxon>Actinomycetes</taxon>
        <taxon>Pseudonocardiales</taxon>
        <taxon>Pseudonocardiaceae</taxon>
        <taxon>Actinomycetospora</taxon>
    </lineage>
</organism>
<dbReference type="PANTHER" id="PTHR48105">
    <property type="entry name" value="THIOREDOXIN REDUCTASE 1-RELATED-RELATED"/>
    <property type="match status" value="1"/>
</dbReference>
<dbReference type="Pfam" id="PF07992">
    <property type="entry name" value="Pyr_redox_2"/>
    <property type="match status" value="1"/>
</dbReference>
<dbReference type="PRINTS" id="PR00469">
    <property type="entry name" value="PNDRDTASEII"/>
</dbReference>
<dbReference type="CDD" id="cd02440">
    <property type="entry name" value="AdoMet_MTases"/>
    <property type="match status" value="1"/>
</dbReference>
<evidence type="ECO:0000259" key="4">
    <source>
        <dbReference type="Pfam" id="PF07992"/>
    </source>
</evidence>
<dbReference type="Pfam" id="PF13649">
    <property type="entry name" value="Methyltransf_25"/>
    <property type="match status" value="1"/>
</dbReference>
<dbReference type="SUPFAM" id="SSF51905">
    <property type="entry name" value="FAD/NAD(P)-binding domain"/>
    <property type="match status" value="1"/>
</dbReference>
<dbReference type="Proteomes" id="UP001231924">
    <property type="component" value="Unassembled WGS sequence"/>
</dbReference>
<evidence type="ECO:0000313" key="6">
    <source>
        <dbReference type="EMBL" id="MDL5157922.1"/>
    </source>
</evidence>
<dbReference type="GO" id="GO:0032259">
    <property type="term" value="P:methylation"/>
    <property type="evidence" value="ECO:0007669"/>
    <property type="project" value="UniProtKB-KW"/>
</dbReference>
<gene>
    <name evidence="6" type="ORF">QRT03_18285</name>
</gene>
<dbReference type="InterPro" id="IPR041698">
    <property type="entry name" value="Methyltransf_25"/>
</dbReference>
<evidence type="ECO:0000256" key="1">
    <source>
        <dbReference type="ARBA" id="ARBA00022630"/>
    </source>
</evidence>
<dbReference type="InterPro" id="IPR050097">
    <property type="entry name" value="Ferredoxin-NADP_redctase_2"/>
</dbReference>
<feature type="domain" description="FAD/NAD(P)-binding" evidence="4">
    <location>
        <begin position="7"/>
        <end position="283"/>
    </location>
</feature>
<proteinExistence type="predicted"/>
<dbReference type="SUPFAM" id="SSF53335">
    <property type="entry name" value="S-adenosyl-L-methionine-dependent methyltransferases"/>
    <property type="match status" value="1"/>
</dbReference>
<keyword evidence="1" id="KW-0285">Flavoprotein</keyword>
<dbReference type="RefSeq" id="WP_286054420.1">
    <property type="nucleotide sequence ID" value="NZ_JASVWF010000004.1"/>
</dbReference>
<evidence type="ECO:0000256" key="2">
    <source>
        <dbReference type="ARBA" id="ARBA00023002"/>
    </source>
</evidence>
<protein>
    <submittedName>
        <fullName evidence="6">Methyltransferase domain-containing protein</fullName>
    </submittedName>
</protein>
<comment type="catalytic activity">
    <reaction evidence="3">
        <text>[thioredoxin]-dithiol + NADP(+) = [thioredoxin]-disulfide + NADPH + H(+)</text>
        <dbReference type="Rhea" id="RHEA:20345"/>
        <dbReference type="Rhea" id="RHEA-COMP:10698"/>
        <dbReference type="Rhea" id="RHEA-COMP:10700"/>
        <dbReference type="ChEBI" id="CHEBI:15378"/>
        <dbReference type="ChEBI" id="CHEBI:29950"/>
        <dbReference type="ChEBI" id="CHEBI:50058"/>
        <dbReference type="ChEBI" id="CHEBI:57783"/>
        <dbReference type="ChEBI" id="CHEBI:58349"/>
        <dbReference type="EC" id="1.8.1.9"/>
    </reaction>
</comment>
<evidence type="ECO:0000259" key="5">
    <source>
        <dbReference type="Pfam" id="PF13649"/>
    </source>
</evidence>
<feature type="domain" description="Methyltransferase" evidence="5">
    <location>
        <begin position="355"/>
        <end position="445"/>
    </location>
</feature>
<keyword evidence="6" id="KW-0489">Methyltransferase</keyword>
<dbReference type="InterPro" id="IPR023753">
    <property type="entry name" value="FAD/NAD-binding_dom"/>
</dbReference>
<accession>A0ABT7MDI2</accession>
<evidence type="ECO:0000313" key="7">
    <source>
        <dbReference type="Proteomes" id="UP001231924"/>
    </source>
</evidence>
<dbReference type="InterPro" id="IPR036188">
    <property type="entry name" value="FAD/NAD-bd_sf"/>
</dbReference>
<name>A0ABT7MDI2_9PSEU</name>
<dbReference type="GO" id="GO:0008168">
    <property type="term" value="F:methyltransferase activity"/>
    <property type="evidence" value="ECO:0007669"/>
    <property type="project" value="UniProtKB-KW"/>
</dbReference>
<dbReference type="EMBL" id="JASVWF010000004">
    <property type="protein sequence ID" value="MDL5157922.1"/>
    <property type="molecule type" value="Genomic_DNA"/>
</dbReference>
<dbReference type="Gene3D" id="3.50.50.60">
    <property type="entry name" value="FAD/NAD(P)-binding domain"/>
    <property type="match status" value="2"/>
</dbReference>
<dbReference type="InterPro" id="IPR029063">
    <property type="entry name" value="SAM-dependent_MTases_sf"/>
</dbReference>
<evidence type="ECO:0000256" key="3">
    <source>
        <dbReference type="ARBA" id="ARBA00048132"/>
    </source>
</evidence>
<sequence>MSDETWDVVVVGGGAGGLSTALTLARARRRVLVVDAGEPRNAPADGVHNYLGREGTAPGELTAIGRAEVEGYGGVVRSGRVTSAAVSGAGGFELGLDDTSTLRTRRLVVATGVVDELPEVAGLRERWGRDVLHCPYCHGWEVRDRRIGVLATSPLALHQVQLLRQWSDDVVLLTNDALALHHHSADELAARGIEVVDGKVTEVVVGNELEGVRLADGTVVPLDALAVAPVSRARGEVPAMLGVETVEQHMGDVLVGTVVPTEPGGATTVDGLWVVGNAADLRAVVIGAAASGTAVAAAVNADLVAEDVRLALTASRDGSPEFWERFYADREQVWSGRVNAALSDAVADLAPGSALDLGAGEGGDAMWLADRGWAVTAVDVSQTACDRLAALAGDRPVRTERHDLTETFPDGTFDLVSASFLHSPNADFPRAAILRRAAAAVAPGGTLLVIGHGRLAPWSWDPTLRLPTADEVLASLELGSDWEVVRCASPERVATGPDGQEATITDEIVQVRRTSTR</sequence>
<keyword evidence="2" id="KW-0560">Oxidoreductase</keyword>
<comment type="caution">
    <text evidence="6">The sequence shown here is derived from an EMBL/GenBank/DDBJ whole genome shotgun (WGS) entry which is preliminary data.</text>
</comment>
<dbReference type="Gene3D" id="3.40.50.150">
    <property type="entry name" value="Vaccinia Virus protein VP39"/>
    <property type="match status" value="1"/>
</dbReference>
<dbReference type="PRINTS" id="PR00368">
    <property type="entry name" value="FADPNR"/>
</dbReference>
<reference evidence="6 7" key="1">
    <citation type="submission" date="2023-06" db="EMBL/GenBank/DDBJ databases">
        <title>Actinomycetospora Odt1-22.</title>
        <authorList>
            <person name="Supong K."/>
        </authorList>
    </citation>
    <scope>NUCLEOTIDE SEQUENCE [LARGE SCALE GENOMIC DNA]</scope>
    <source>
        <strain evidence="6 7">Odt1-22</strain>
    </source>
</reference>
<keyword evidence="7" id="KW-1185">Reference proteome</keyword>